<protein>
    <submittedName>
        <fullName evidence="1">Uncharacterized protein</fullName>
    </submittedName>
</protein>
<dbReference type="AlphaFoldDB" id="A0A0F9D039"/>
<accession>A0A0F9D039</accession>
<name>A0A0F9D039_9ZZZZ</name>
<dbReference type="EMBL" id="LAZR01041750">
    <property type="protein sequence ID" value="KKL11206.1"/>
    <property type="molecule type" value="Genomic_DNA"/>
</dbReference>
<comment type="caution">
    <text evidence="1">The sequence shown here is derived from an EMBL/GenBank/DDBJ whole genome shotgun (WGS) entry which is preliminary data.</text>
</comment>
<proteinExistence type="predicted"/>
<evidence type="ECO:0000313" key="1">
    <source>
        <dbReference type="EMBL" id="KKL11206.1"/>
    </source>
</evidence>
<organism evidence="1">
    <name type="scientific">marine sediment metagenome</name>
    <dbReference type="NCBI Taxonomy" id="412755"/>
    <lineage>
        <taxon>unclassified sequences</taxon>
        <taxon>metagenomes</taxon>
        <taxon>ecological metagenomes</taxon>
    </lineage>
</organism>
<sequence>MSIKKPRTYHQRGRFISRKIAIDPKVNSLDDSTFLLFLMLIPHLDAEGRMQGDPVMIRGWCCPKRSWSIEQIEEMLTSLQNTKREDGLGVIERYTANGTECLWMPGFESEQIGLQKDHEAKGKYGYSDIPYPPSKLLKTKAKVEPVVEDTNFIEELRPKYPHLNLDEEWEKCKLWWSEGKREMKRPKSAFINWLSKAKVSNQLEPKSVETGDNMDGFEK</sequence>
<reference evidence="1" key="1">
    <citation type="journal article" date="2015" name="Nature">
        <title>Complex archaea that bridge the gap between prokaryotes and eukaryotes.</title>
        <authorList>
            <person name="Spang A."/>
            <person name="Saw J.H."/>
            <person name="Jorgensen S.L."/>
            <person name="Zaremba-Niedzwiedzka K."/>
            <person name="Martijn J."/>
            <person name="Lind A.E."/>
            <person name="van Eijk R."/>
            <person name="Schleper C."/>
            <person name="Guy L."/>
            <person name="Ettema T.J."/>
        </authorList>
    </citation>
    <scope>NUCLEOTIDE SEQUENCE</scope>
</reference>
<gene>
    <name evidence="1" type="ORF">LCGC14_2548150</name>
</gene>